<evidence type="ECO:0000259" key="3">
    <source>
        <dbReference type="PROSITE" id="PS51109"/>
    </source>
</evidence>
<proteinExistence type="predicted"/>
<dbReference type="Proteomes" id="UP000070355">
    <property type="component" value="Unassembled WGS sequence"/>
</dbReference>
<dbReference type="PATRIC" id="fig|1379.3.peg.1004"/>
<dbReference type="Pfam" id="PF07501">
    <property type="entry name" value="G5"/>
    <property type="match status" value="1"/>
</dbReference>
<comment type="caution">
    <text evidence="4">The sequence shown here is derived from an EMBL/GenBank/DDBJ whole genome shotgun (WGS) entry which is preliminary data.</text>
</comment>
<name>A0A133ZW82_9BACL</name>
<dbReference type="InterPro" id="IPR011098">
    <property type="entry name" value="G5_dom"/>
</dbReference>
<gene>
    <name evidence="4" type="ORF">HMPREF3186_01020</name>
</gene>
<evidence type="ECO:0000313" key="4">
    <source>
        <dbReference type="EMBL" id="KXB59684.1"/>
    </source>
</evidence>
<dbReference type="AlphaFoldDB" id="A0A133ZW82"/>
<dbReference type="PROSITE" id="PS51109">
    <property type="entry name" value="G5"/>
    <property type="match status" value="1"/>
</dbReference>
<feature type="non-terminal residue" evidence="4">
    <location>
        <position position="783"/>
    </location>
</feature>
<dbReference type="STRING" id="1379.HMPREF3186_01020"/>
<feature type="region of interest" description="Disordered" evidence="2">
    <location>
        <begin position="695"/>
        <end position="783"/>
    </location>
</feature>
<protein>
    <submittedName>
        <fullName evidence="4">Signal peptide protein, YSIRK family</fullName>
    </submittedName>
</protein>
<dbReference type="EMBL" id="LSDC01000066">
    <property type="protein sequence ID" value="KXB59684.1"/>
    <property type="molecule type" value="Genomic_DNA"/>
</dbReference>
<dbReference type="Gene3D" id="2.20.230.10">
    <property type="entry name" value="Resuscitation-promoting factor rpfb"/>
    <property type="match status" value="1"/>
</dbReference>
<dbReference type="GO" id="GO:0008237">
    <property type="term" value="F:metallopeptidase activity"/>
    <property type="evidence" value="ECO:0007669"/>
    <property type="project" value="InterPro"/>
</dbReference>
<feature type="compositionally biased region" description="Low complexity" evidence="2">
    <location>
        <begin position="747"/>
        <end position="765"/>
    </location>
</feature>
<sequence>MKKDNIYSIRKTKIGTFSAKIAVVTFLAIAGGEAIYQHNNITYAADVISEERTIESPIKYTADETKDVGYRELKTKGENGSLKLIEKDGNKIAERKEPTESEVVLGTKPQIERKIEKSKVEYVVDDTKDFGTREVVKEAKDGETTKITTFKVVTSPKFDLGKDVEKALYSNNYVYSNENLYSKDESKELPSDKIQINKLFVSVPKNQNITDKISARELVHSENTTLKLVDSQQNITILTPEMLDPENSALRKGALGKVTSIDGLRDYSLEKDEDFYNLLLTNSFNYLVEFNTTNHLSMINKDNKLEKENIRNYFAKNIITDGMYADVKANYLRFKLAISKLGKLNEYQEMLSKEGEVVFQSITRRFNSSKGTKEKLNIRYEGNIPDDIKKKFEEGIEKIPYEYRKNLVNLIVTDKDLPHADKLDKPQGLANGHNESIRLKYTKEHNQPITMLFVLLHEIGHIIDYSGGFNLPEVLAFGPSEEISPEIYLRREVQGFRNSKEYEDVYNKYFKNANPYPKYFTENKEEAFAEHLGRYIFKRVFGKDYPRYIIDTNSPENIKRIYPEDEKYKDAFSPMDKAEYYFADLYNKLFEQPVEGRVEINTIKETHVDVQDGKVVLGTKPKEEIIRVAYDTEERIDRTLPKGVRKVLQAGVNGEILKITSYLLANKETGELTAQVSERVIKNAIKEIVLVGSKIEDTEPKPGDTPGKNPGDKPGDKPGKNPGDNSGDNPGKNPGKNPGENPGGNSGDNPGKNPGKNPGDNLGDNLGDKPGENPGSSNNQPNL</sequence>
<feature type="compositionally biased region" description="Basic and acidic residues" evidence="2">
    <location>
        <begin position="710"/>
        <end position="719"/>
    </location>
</feature>
<evidence type="ECO:0000256" key="2">
    <source>
        <dbReference type="SAM" id="MobiDB-lite"/>
    </source>
</evidence>
<feature type="compositionally biased region" description="Low complexity" evidence="2">
    <location>
        <begin position="720"/>
        <end position="740"/>
    </location>
</feature>
<feature type="compositionally biased region" description="Polar residues" evidence="2">
    <location>
        <begin position="774"/>
        <end position="783"/>
    </location>
</feature>
<keyword evidence="1" id="KW-0732">Signal</keyword>
<dbReference type="InterPro" id="IPR024079">
    <property type="entry name" value="MetalloPept_cat_dom_sf"/>
</dbReference>
<dbReference type="RefSeq" id="WP_060914183.1">
    <property type="nucleotide sequence ID" value="NZ_KQ959959.1"/>
</dbReference>
<evidence type="ECO:0000256" key="1">
    <source>
        <dbReference type="ARBA" id="ARBA00022729"/>
    </source>
</evidence>
<organism evidence="4 5">
    <name type="scientific">Gemella haemolysans</name>
    <dbReference type="NCBI Taxonomy" id="1379"/>
    <lineage>
        <taxon>Bacteria</taxon>
        <taxon>Bacillati</taxon>
        <taxon>Bacillota</taxon>
        <taxon>Bacilli</taxon>
        <taxon>Bacillales</taxon>
        <taxon>Gemellaceae</taxon>
        <taxon>Gemella</taxon>
    </lineage>
</organism>
<feature type="domain" description="G5" evidence="3">
    <location>
        <begin position="614"/>
        <end position="695"/>
    </location>
</feature>
<dbReference type="Gene3D" id="3.40.390.10">
    <property type="entry name" value="Collagenase (Catalytic Domain)"/>
    <property type="match status" value="1"/>
</dbReference>
<evidence type="ECO:0000313" key="5">
    <source>
        <dbReference type="Proteomes" id="UP000070355"/>
    </source>
</evidence>
<dbReference type="SMART" id="SM01208">
    <property type="entry name" value="G5"/>
    <property type="match status" value="2"/>
</dbReference>
<accession>A0A133ZW82</accession>
<reference evidence="5" key="1">
    <citation type="submission" date="2016-01" db="EMBL/GenBank/DDBJ databases">
        <authorList>
            <person name="Mitreva M."/>
            <person name="Pepin K.H."/>
            <person name="Mihindukulasuriya K.A."/>
            <person name="Fulton R."/>
            <person name="Fronick C."/>
            <person name="O'Laughlin M."/>
            <person name="Miner T."/>
            <person name="Herter B."/>
            <person name="Rosa B.A."/>
            <person name="Cordes M."/>
            <person name="Tomlinson C."/>
            <person name="Wollam A."/>
            <person name="Palsikar V.B."/>
            <person name="Mardis E.R."/>
            <person name="Wilson R.K."/>
        </authorList>
    </citation>
    <scope>NUCLEOTIDE SEQUENCE [LARGE SCALE GENOMIC DNA]</scope>
    <source>
        <strain evidence="5">DNF01167</strain>
    </source>
</reference>